<comment type="caution">
    <text evidence="6">The sequence shown here is derived from an EMBL/GenBank/DDBJ whole genome shotgun (WGS) entry which is preliminary data.</text>
</comment>
<accession>A0A1Y2G078</accession>
<dbReference type="GO" id="GO:0000062">
    <property type="term" value="F:fatty-acyl-CoA binding"/>
    <property type="evidence" value="ECO:0007669"/>
    <property type="project" value="InterPro"/>
</dbReference>
<dbReference type="PROSITE" id="PS51228">
    <property type="entry name" value="ACB_2"/>
    <property type="match status" value="1"/>
</dbReference>
<dbReference type="PROSITE" id="PS50088">
    <property type="entry name" value="ANK_REPEAT"/>
    <property type="match status" value="1"/>
</dbReference>
<dbReference type="InterPro" id="IPR002110">
    <property type="entry name" value="Ankyrin_rpt"/>
</dbReference>
<dbReference type="Gene3D" id="1.20.80.10">
    <property type="match status" value="1"/>
</dbReference>
<name>A0A1Y2G078_9BASI</name>
<dbReference type="InParanoid" id="A0A1Y2G078"/>
<protein>
    <recommendedName>
        <fullName evidence="5">ACB domain-containing protein</fullName>
    </recommendedName>
</protein>
<evidence type="ECO:0000256" key="3">
    <source>
        <dbReference type="ARBA" id="ARBA00023121"/>
    </source>
</evidence>
<keyword evidence="3" id="KW-0446">Lipid-binding</keyword>
<dbReference type="AlphaFoldDB" id="A0A1Y2G078"/>
<evidence type="ECO:0000313" key="6">
    <source>
        <dbReference type="EMBL" id="ORY89836.1"/>
    </source>
</evidence>
<evidence type="ECO:0000259" key="5">
    <source>
        <dbReference type="PROSITE" id="PS51228"/>
    </source>
</evidence>
<dbReference type="SMART" id="SM00248">
    <property type="entry name" value="ANK"/>
    <property type="match status" value="1"/>
</dbReference>
<dbReference type="InterPro" id="IPR036770">
    <property type="entry name" value="Ankyrin_rpt-contain_sf"/>
</dbReference>
<dbReference type="Pfam" id="PF00887">
    <property type="entry name" value="ACBP"/>
    <property type="match status" value="1"/>
</dbReference>
<dbReference type="SUPFAM" id="SSF48403">
    <property type="entry name" value="Ankyrin repeat"/>
    <property type="match status" value="1"/>
</dbReference>
<dbReference type="EMBL" id="MCGR01000005">
    <property type="protein sequence ID" value="ORY89836.1"/>
    <property type="molecule type" value="Genomic_DNA"/>
</dbReference>
<dbReference type="Pfam" id="PF12796">
    <property type="entry name" value="Ank_2"/>
    <property type="match status" value="1"/>
</dbReference>
<dbReference type="InterPro" id="IPR014352">
    <property type="entry name" value="FERM/acyl-CoA-bd_prot_sf"/>
</dbReference>
<dbReference type="STRING" id="106004.A0A1Y2G078"/>
<evidence type="ECO:0000256" key="4">
    <source>
        <dbReference type="PROSITE-ProRule" id="PRU00023"/>
    </source>
</evidence>
<feature type="domain" description="ACB" evidence="5">
    <location>
        <begin position="3"/>
        <end position="96"/>
    </location>
</feature>
<dbReference type="PROSITE" id="PS50297">
    <property type="entry name" value="ANK_REP_REGION"/>
    <property type="match status" value="1"/>
</dbReference>
<reference evidence="6 7" key="1">
    <citation type="submission" date="2016-07" db="EMBL/GenBank/DDBJ databases">
        <title>Pervasive Adenine N6-methylation of Active Genes in Fungi.</title>
        <authorList>
            <consortium name="DOE Joint Genome Institute"/>
            <person name="Mondo S.J."/>
            <person name="Dannebaum R.O."/>
            <person name="Kuo R.C."/>
            <person name="Labutti K."/>
            <person name="Haridas S."/>
            <person name="Kuo A."/>
            <person name="Salamov A."/>
            <person name="Ahrendt S.R."/>
            <person name="Lipzen A."/>
            <person name="Sullivan W."/>
            <person name="Andreopoulos W.B."/>
            <person name="Clum A."/>
            <person name="Lindquist E."/>
            <person name="Daum C."/>
            <person name="Ramamoorthy G.K."/>
            <person name="Gryganskyi A."/>
            <person name="Culley D."/>
            <person name="Magnuson J.K."/>
            <person name="James T.Y."/>
            <person name="O'Malley M.A."/>
            <person name="Stajich J.E."/>
            <person name="Spatafora J.W."/>
            <person name="Visel A."/>
            <person name="Grigoriev I.V."/>
        </authorList>
    </citation>
    <scope>NUCLEOTIDE SEQUENCE [LARGE SCALE GENOMIC DNA]</scope>
    <source>
        <strain evidence="6 7">62-1032</strain>
    </source>
</reference>
<feature type="repeat" description="ANK" evidence="4">
    <location>
        <begin position="171"/>
        <end position="203"/>
    </location>
</feature>
<dbReference type="PRINTS" id="PR00689">
    <property type="entry name" value="ACOABINDINGP"/>
</dbReference>
<dbReference type="InterPro" id="IPR000582">
    <property type="entry name" value="Acyl-CoA-binding_protein"/>
</dbReference>
<dbReference type="Proteomes" id="UP000193467">
    <property type="component" value="Unassembled WGS sequence"/>
</dbReference>
<evidence type="ECO:0000256" key="2">
    <source>
        <dbReference type="ARBA" id="ARBA00023043"/>
    </source>
</evidence>
<dbReference type="InterPro" id="IPR035984">
    <property type="entry name" value="Acyl-CoA-binding_sf"/>
</dbReference>
<dbReference type="PANTHER" id="PTHR24119">
    <property type="entry name" value="ACYL-COA-BINDING DOMAIN-CONTAINING PROTEIN 6"/>
    <property type="match status" value="1"/>
</dbReference>
<dbReference type="OrthoDB" id="341259at2759"/>
<keyword evidence="7" id="KW-1185">Reference proteome</keyword>
<dbReference type="Gene3D" id="1.25.40.20">
    <property type="entry name" value="Ankyrin repeat-containing domain"/>
    <property type="match status" value="1"/>
</dbReference>
<dbReference type="SUPFAM" id="SSF47027">
    <property type="entry name" value="Acyl-CoA binding protein"/>
    <property type="match status" value="1"/>
</dbReference>
<keyword evidence="2 4" id="KW-0040">ANK repeat</keyword>
<evidence type="ECO:0000313" key="7">
    <source>
        <dbReference type="Proteomes" id="UP000193467"/>
    </source>
</evidence>
<keyword evidence="1" id="KW-0677">Repeat</keyword>
<proteinExistence type="predicted"/>
<evidence type="ECO:0000256" key="1">
    <source>
        <dbReference type="ARBA" id="ARBA00022737"/>
    </source>
</evidence>
<dbReference type="PANTHER" id="PTHR24119:SF0">
    <property type="entry name" value="ACYL-COA-BINDING DOMAIN-CONTAINING PROTEIN 6"/>
    <property type="match status" value="1"/>
</dbReference>
<organism evidence="6 7">
    <name type="scientific">Leucosporidium creatinivorum</name>
    <dbReference type="NCBI Taxonomy" id="106004"/>
    <lineage>
        <taxon>Eukaryota</taxon>
        <taxon>Fungi</taxon>
        <taxon>Dikarya</taxon>
        <taxon>Basidiomycota</taxon>
        <taxon>Pucciniomycotina</taxon>
        <taxon>Microbotryomycetes</taxon>
        <taxon>Leucosporidiales</taxon>
        <taxon>Leucosporidium</taxon>
    </lineage>
</organism>
<sequence>MSSDAEFERAVFYISSSSVSSSSETKLRIYSLYKIATTSSRPSTSRPGIFDFQGRAKWDSWTAMGSKSEYDGEEGRSRAREEYIGEAVKMGFKRKTGEETIEEVQSTPSTSKRQVEPEAMVRVSRMADEEVDDDVPPSKLHDLAIDGSAEALEAFLKGEGKDSNLNELDAYGFAPIHLATDRGHTEVVKTLLLHGADKQLKDEDGNTPLQLAELAEHEDLIALLKV</sequence>
<gene>
    <name evidence="6" type="ORF">BCR35DRAFT_300350</name>
</gene>